<protein>
    <submittedName>
        <fullName evidence="1">Uncharacterized protein</fullName>
    </submittedName>
</protein>
<reference evidence="1 2" key="1">
    <citation type="journal article" date="2018" name="Mol. Biol. Evol.">
        <title>Broad Genomic Sampling Reveals a Smut Pathogenic Ancestry of the Fungal Clade Ustilaginomycotina.</title>
        <authorList>
            <person name="Kijpornyongpan T."/>
            <person name="Mondo S.J."/>
            <person name="Barry K."/>
            <person name="Sandor L."/>
            <person name="Lee J."/>
            <person name="Lipzen A."/>
            <person name="Pangilinan J."/>
            <person name="LaButti K."/>
            <person name="Hainaut M."/>
            <person name="Henrissat B."/>
            <person name="Grigoriev I.V."/>
            <person name="Spatafora J.W."/>
            <person name="Aime M.C."/>
        </authorList>
    </citation>
    <scope>NUCLEOTIDE SEQUENCE [LARGE SCALE GENOMIC DNA]</scope>
    <source>
        <strain evidence="1 2">SA 807</strain>
    </source>
</reference>
<accession>A0ACD0P3P3</accession>
<keyword evidence="2" id="KW-1185">Reference proteome</keyword>
<dbReference type="EMBL" id="KZ819763">
    <property type="protein sequence ID" value="PWN52671.1"/>
    <property type="molecule type" value="Genomic_DNA"/>
</dbReference>
<gene>
    <name evidence="1" type="ORF">IE53DRAFT_366991</name>
</gene>
<dbReference type="Proteomes" id="UP000245626">
    <property type="component" value="Unassembled WGS sequence"/>
</dbReference>
<name>A0ACD0P3P3_9BASI</name>
<evidence type="ECO:0000313" key="1">
    <source>
        <dbReference type="EMBL" id="PWN52671.1"/>
    </source>
</evidence>
<organism evidence="1 2">
    <name type="scientific">Violaceomyces palustris</name>
    <dbReference type="NCBI Taxonomy" id="1673888"/>
    <lineage>
        <taxon>Eukaryota</taxon>
        <taxon>Fungi</taxon>
        <taxon>Dikarya</taxon>
        <taxon>Basidiomycota</taxon>
        <taxon>Ustilaginomycotina</taxon>
        <taxon>Ustilaginomycetes</taxon>
        <taxon>Violaceomycetales</taxon>
        <taxon>Violaceomycetaceae</taxon>
        <taxon>Violaceomyces</taxon>
    </lineage>
</organism>
<evidence type="ECO:0000313" key="2">
    <source>
        <dbReference type="Proteomes" id="UP000245626"/>
    </source>
</evidence>
<proteinExistence type="predicted"/>
<sequence length="527" mass="57498">MPTSEDVKEVPHLPSEAPIGPRSVLTPEREKGGKERDFDESKGETSSQGEQDVEDEEESGAVKPLSDWRLNSPRTQNWIAGAILGCGPGIYLAITGLGAGGGNPNSSTFISALNTMGNGLYGVFSFLGCLTMLFLDPRWMLVIGPTGYAVYILSMIYFQKTSDMIFSLILCIYWGLGSSFIWVGSTYVSMVYSTPANKGQFINDQWIGLSLGSVVGASIALGANLHKDKVAGVSVGVLCAWLAIHLSAALAAFFLLKPPSKVIGSNGKPIPIGRKVEGRSPEWKAERLVKAKKLARELILTLTTDPKVYLAALTMFGSDFWLVYIGSWNSYHFTLRARSLNNFCYWLVQIPAALLLSKLLDGSKGLNRRSRGILGFSILSLVTISSWVALWVWQSLRHDGMDRSLPHSTIDWKDKDWVGGFIVYIIFGLSYPTYHVVLVYYFSSLASEGQTSMSVYASIFKGSQALGIALAFGVEVIKPNLMIEGGVYGAYAVLSLIPLGYCFFNFVKPETVLDVYGEDAVGKSQQA</sequence>